<protein>
    <recommendedName>
        <fullName evidence="8">Rhodopsin domain-containing protein</fullName>
    </recommendedName>
</protein>
<proteinExistence type="inferred from homology"/>
<evidence type="ECO:0000313" key="9">
    <source>
        <dbReference type="EMBL" id="KUJ14564.1"/>
    </source>
</evidence>
<dbReference type="PANTHER" id="PTHR33048">
    <property type="entry name" value="PTH11-LIKE INTEGRAL MEMBRANE PROTEIN (AFU_ORTHOLOGUE AFUA_5G11245)"/>
    <property type="match status" value="1"/>
</dbReference>
<comment type="subcellular location">
    <subcellularLocation>
        <location evidence="1">Membrane</location>
        <topology evidence="1">Multi-pass membrane protein</topology>
    </subcellularLocation>
</comment>
<dbReference type="OrthoDB" id="3897607at2759"/>
<feature type="non-terminal residue" evidence="9">
    <location>
        <position position="1"/>
    </location>
</feature>
<reference evidence="9 10" key="1">
    <citation type="submission" date="2015-10" db="EMBL/GenBank/DDBJ databases">
        <title>Full genome of DAOMC 229536 Phialocephala scopiformis, a fungal endophyte of spruce producing the potent anti-insectan compound rugulosin.</title>
        <authorList>
            <consortium name="DOE Joint Genome Institute"/>
            <person name="Walker A.K."/>
            <person name="Frasz S.L."/>
            <person name="Seifert K.A."/>
            <person name="Miller J.D."/>
            <person name="Mondo S.J."/>
            <person name="Labutti K."/>
            <person name="Lipzen A."/>
            <person name="Dockter R."/>
            <person name="Kennedy M."/>
            <person name="Grigoriev I.V."/>
            <person name="Spatafora J.W."/>
        </authorList>
    </citation>
    <scope>NUCLEOTIDE SEQUENCE [LARGE SCALE GENOMIC DNA]</scope>
    <source>
        <strain evidence="9 10">CBS 120377</strain>
    </source>
</reference>
<evidence type="ECO:0000256" key="5">
    <source>
        <dbReference type="ARBA" id="ARBA00038359"/>
    </source>
</evidence>
<keyword evidence="2 7" id="KW-0812">Transmembrane</keyword>
<feature type="region of interest" description="Disordered" evidence="6">
    <location>
        <begin position="246"/>
        <end position="267"/>
    </location>
</feature>
<organism evidence="9 10">
    <name type="scientific">Mollisia scopiformis</name>
    <name type="common">Conifer needle endophyte fungus</name>
    <name type="synonym">Phialocephala scopiformis</name>
    <dbReference type="NCBI Taxonomy" id="149040"/>
    <lineage>
        <taxon>Eukaryota</taxon>
        <taxon>Fungi</taxon>
        <taxon>Dikarya</taxon>
        <taxon>Ascomycota</taxon>
        <taxon>Pezizomycotina</taxon>
        <taxon>Leotiomycetes</taxon>
        <taxon>Helotiales</taxon>
        <taxon>Mollisiaceae</taxon>
        <taxon>Mollisia</taxon>
    </lineage>
</organism>
<feature type="region of interest" description="Disordered" evidence="6">
    <location>
        <begin position="197"/>
        <end position="234"/>
    </location>
</feature>
<dbReference type="InterPro" id="IPR052337">
    <property type="entry name" value="SAT4-like"/>
</dbReference>
<sequence>QYWFTAELSYTLTTILIRLSIGFFLLRTCNSRLHIWTIKIAMVIMTLLTITYFWFIFFQCHPVSYFWLQFSGGEGTCFSGQAVEDATIIFSVFAVATDLIFGVLPIFLIWNLQMNPKAKAVVGGLLTLGIVAGLSVIIRIYYVHKVDLASDFLYATSKVSIWSMIEPAIGICCMAASTYRPLFKSLLEKVSGTTHIQTKRSIHTRSKSDPVRSGSSMFSRSKSGSVKSNHTKNSDSFDFEMRMETFETTAEGPGKGKGRGRKEDKWDMKDGIMQSTTVEIHRMTRSDDMV</sequence>
<keyword evidence="4 7" id="KW-0472">Membrane</keyword>
<dbReference type="Pfam" id="PF20684">
    <property type="entry name" value="Fung_rhodopsin"/>
    <property type="match status" value="1"/>
</dbReference>
<evidence type="ECO:0000256" key="7">
    <source>
        <dbReference type="SAM" id="Phobius"/>
    </source>
</evidence>
<dbReference type="InterPro" id="IPR049326">
    <property type="entry name" value="Rhodopsin_dom_fungi"/>
</dbReference>
<evidence type="ECO:0000256" key="2">
    <source>
        <dbReference type="ARBA" id="ARBA00022692"/>
    </source>
</evidence>
<name>A0A194X3F9_MOLSC</name>
<comment type="similarity">
    <text evidence="5">Belongs to the SAT4 family.</text>
</comment>
<dbReference type="EMBL" id="KQ947420">
    <property type="protein sequence ID" value="KUJ14564.1"/>
    <property type="molecule type" value="Genomic_DNA"/>
</dbReference>
<feature type="transmembrane region" description="Helical" evidence="7">
    <location>
        <begin position="88"/>
        <end position="110"/>
    </location>
</feature>
<feature type="transmembrane region" description="Helical" evidence="7">
    <location>
        <begin position="122"/>
        <end position="141"/>
    </location>
</feature>
<dbReference type="GO" id="GO:0016020">
    <property type="term" value="C:membrane"/>
    <property type="evidence" value="ECO:0007669"/>
    <property type="project" value="UniProtKB-SubCell"/>
</dbReference>
<evidence type="ECO:0000259" key="8">
    <source>
        <dbReference type="Pfam" id="PF20684"/>
    </source>
</evidence>
<evidence type="ECO:0000256" key="6">
    <source>
        <dbReference type="SAM" id="MobiDB-lite"/>
    </source>
</evidence>
<gene>
    <name evidence="9" type="ORF">LY89DRAFT_590129</name>
</gene>
<dbReference type="RefSeq" id="XP_018068919.1">
    <property type="nucleotide sequence ID" value="XM_018209577.1"/>
</dbReference>
<dbReference type="InParanoid" id="A0A194X3F9"/>
<evidence type="ECO:0000256" key="1">
    <source>
        <dbReference type="ARBA" id="ARBA00004141"/>
    </source>
</evidence>
<evidence type="ECO:0000256" key="3">
    <source>
        <dbReference type="ARBA" id="ARBA00022989"/>
    </source>
</evidence>
<feature type="domain" description="Rhodopsin" evidence="8">
    <location>
        <begin position="3"/>
        <end position="184"/>
    </location>
</feature>
<dbReference type="Proteomes" id="UP000070700">
    <property type="component" value="Unassembled WGS sequence"/>
</dbReference>
<feature type="compositionally biased region" description="Low complexity" evidence="6">
    <location>
        <begin position="211"/>
        <end position="228"/>
    </location>
</feature>
<keyword evidence="10" id="KW-1185">Reference proteome</keyword>
<accession>A0A194X3F9</accession>
<keyword evidence="3 7" id="KW-1133">Transmembrane helix</keyword>
<dbReference type="AlphaFoldDB" id="A0A194X3F9"/>
<dbReference type="PANTHER" id="PTHR33048:SF96">
    <property type="entry name" value="INTEGRAL MEMBRANE PROTEIN"/>
    <property type="match status" value="1"/>
</dbReference>
<dbReference type="KEGG" id="psco:LY89DRAFT_590129"/>
<evidence type="ECO:0000313" key="10">
    <source>
        <dbReference type="Proteomes" id="UP000070700"/>
    </source>
</evidence>
<feature type="transmembrane region" description="Helical" evidence="7">
    <location>
        <begin position="6"/>
        <end position="26"/>
    </location>
</feature>
<evidence type="ECO:0000256" key="4">
    <source>
        <dbReference type="ARBA" id="ARBA00023136"/>
    </source>
</evidence>
<dbReference type="GeneID" id="28819303"/>
<feature type="transmembrane region" description="Helical" evidence="7">
    <location>
        <begin position="38"/>
        <end position="58"/>
    </location>
</feature>